<name>A0ACC1MFP9_9HYPO</name>
<dbReference type="EMBL" id="JANJQO010002840">
    <property type="protein sequence ID" value="KAJ2965825.1"/>
    <property type="molecule type" value="Genomic_DNA"/>
</dbReference>
<dbReference type="Proteomes" id="UP001143910">
    <property type="component" value="Unassembled WGS sequence"/>
</dbReference>
<sequence>MRLALVTLALTFGLILAASDDPDPTASDDPVPTTSTKHAKATKLPKGPPRKHTNATKTGKGPSHKPVPTHPLCRSVLLYSQAQCCDANILGLLAIGCTSSKKEQNLACIVKANVTTSAEFDKVCAKKGKSANCCTVPVAGLDLLCVDA</sequence>
<keyword evidence="2" id="KW-1185">Reference proteome</keyword>
<proteinExistence type="predicted"/>
<protein>
    <submittedName>
        <fullName evidence="1">Uncharacterized protein</fullName>
    </submittedName>
</protein>
<reference evidence="1" key="1">
    <citation type="submission" date="2022-08" db="EMBL/GenBank/DDBJ databases">
        <title>Genome Sequence of Lecanicillium fungicola.</title>
        <authorList>
            <person name="Buettner E."/>
        </authorList>
    </citation>
    <scope>NUCLEOTIDE SEQUENCE</scope>
    <source>
        <strain evidence="1">Babe33</strain>
    </source>
</reference>
<organism evidence="1 2">
    <name type="scientific">Zarea fungicola</name>
    <dbReference type="NCBI Taxonomy" id="93591"/>
    <lineage>
        <taxon>Eukaryota</taxon>
        <taxon>Fungi</taxon>
        <taxon>Dikarya</taxon>
        <taxon>Ascomycota</taxon>
        <taxon>Pezizomycotina</taxon>
        <taxon>Sordariomycetes</taxon>
        <taxon>Hypocreomycetidae</taxon>
        <taxon>Hypocreales</taxon>
        <taxon>Cordycipitaceae</taxon>
        <taxon>Zarea</taxon>
    </lineage>
</organism>
<gene>
    <name evidence="1" type="ORF">NQ176_g10434</name>
</gene>
<evidence type="ECO:0000313" key="1">
    <source>
        <dbReference type="EMBL" id="KAJ2965825.1"/>
    </source>
</evidence>
<accession>A0ACC1MFP9</accession>
<comment type="caution">
    <text evidence="1">The sequence shown here is derived from an EMBL/GenBank/DDBJ whole genome shotgun (WGS) entry which is preliminary data.</text>
</comment>
<evidence type="ECO:0000313" key="2">
    <source>
        <dbReference type="Proteomes" id="UP001143910"/>
    </source>
</evidence>